<evidence type="ECO:0000313" key="9">
    <source>
        <dbReference type="EMBL" id="OIQ89133.1"/>
    </source>
</evidence>
<organism evidence="9">
    <name type="scientific">mine drainage metagenome</name>
    <dbReference type="NCBI Taxonomy" id="410659"/>
    <lineage>
        <taxon>unclassified sequences</taxon>
        <taxon>metagenomes</taxon>
        <taxon>ecological metagenomes</taxon>
    </lineage>
</organism>
<sequence length="209" mass="22715">MSAVTEPTPPAPTPPGAPAYAELAATIIQTRQQFGPKRLHEPGPSDAQIQAFFLAAAAAPDHGQILPWRFVVVPGHRRDALGEVFAAALRERDPNADDHALAEARDKAHRAPFLALAIVREHADDHPEIPAQERLVSLGCAIQNILLIAHANGFGAGLVSGQALDTDGMRRLFRLRDGERAVCFLAIGTVQHRKPIRPRPRPEEFVSRL</sequence>
<evidence type="ECO:0000259" key="8">
    <source>
        <dbReference type="Pfam" id="PF00881"/>
    </source>
</evidence>
<dbReference type="InterPro" id="IPR029479">
    <property type="entry name" value="Nitroreductase"/>
</dbReference>
<proteinExistence type="inferred from homology"/>
<comment type="caution">
    <text evidence="9">The sequence shown here is derived from an EMBL/GenBank/DDBJ whole genome shotgun (WGS) entry which is preliminary data.</text>
</comment>
<keyword evidence="6 9" id="KW-0560">Oxidoreductase</keyword>
<name>A0A1J5RLX0_9ZZZZ</name>
<keyword evidence="4" id="KW-0288">FMN</keyword>
<keyword evidence="7" id="KW-0520">NAD</keyword>
<dbReference type="GO" id="GO:0016491">
    <property type="term" value="F:oxidoreductase activity"/>
    <property type="evidence" value="ECO:0007669"/>
    <property type="project" value="UniProtKB-KW"/>
</dbReference>
<dbReference type="InterPro" id="IPR000415">
    <property type="entry name" value="Nitroreductase-like"/>
</dbReference>
<dbReference type="EC" id="1.-.-.-" evidence="9"/>
<dbReference type="AlphaFoldDB" id="A0A1J5RLX0"/>
<feature type="domain" description="Nitroreductase" evidence="8">
    <location>
        <begin position="41"/>
        <end position="188"/>
    </location>
</feature>
<gene>
    <name evidence="9" type="primary">ydjA_6</name>
    <name evidence="9" type="ORF">GALL_289980</name>
</gene>
<evidence type="ECO:0000256" key="4">
    <source>
        <dbReference type="ARBA" id="ARBA00022643"/>
    </source>
</evidence>
<dbReference type="PIRSF" id="PIRSF000232">
    <property type="entry name" value="YdjA"/>
    <property type="match status" value="1"/>
</dbReference>
<comment type="cofactor">
    <cofactor evidence="1">
        <name>FMN</name>
        <dbReference type="ChEBI" id="CHEBI:58210"/>
    </cofactor>
</comment>
<keyword evidence="3" id="KW-0285">Flavoprotein</keyword>
<dbReference type="InterPro" id="IPR052530">
    <property type="entry name" value="NAD(P)H_nitroreductase"/>
</dbReference>
<dbReference type="PANTHER" id="PTHR43821">
    <property type="entry name" value="NAD(P)H NITROREDUCTASE YDJA-RELATED"/>
    <property type="match status" value="1"/>
</dbReference>
<keyword evidence="5" id="KW-0521">NADP</keyword>
<evidence type="ECO:0000256" key="6">
    <source>
        <dbReference type="ARBA" id="ARBA00023002"/>
    </source>
</evidence>
<evidence type="ECO:0000256" key="7">
    <source>
        <dbReference type="ARBA" id="ARBA00023027"/>
    </source>
</evidence>
<protein>
    <submittedName>
        <fullName evidence="9">Putative NAD(P)H nitroreductase YdjA</fullName>
        <ecNumber evidence="9">1.-.-.-</ecNumber>
    </submittedName>
</protein>
<dbReference type="PANTHER" id="PTHR43821:SF1">
    <property type="entry name" value="NAD(P)H NITROREDUCTASE YDJA-RELATED"/>
    <property type="match status" value="1"/>
</dbReference>
<comment type="similarity">
    <text evidence="2">Belongs to the nitroreductase family.</text>
</comment>
<dbReference type="EMBL" id="MLJW01000343">
    <property type="protein sequence ID" value="OIQ89133.1"/>
    <property type="molecule type" value="Genomic_DNA"/>
</dbReference>
<evidence type="ECO:0000256" key="2">
    <source>
        <dbReference type="ARBA" id="ARBA00007118"/>
    </source>
</evidence>
<dbReference type="InterPro" id="IPR026021">
    <property type="entry name" value="YdjA-like"/>
</dbReference>
<evidence type="ECO:0000256" key="5">
    <source>
        <dbReference type="ARBA" id="ARBA00022857"/>
    </source>
</evidence>
<accession>A0A1J5RLX0</accession>
<evidence type="ECO:0000256" key="1">
    <source>
        <dbReference type="ARBA" id="ARBA00001917"/>
    </source>
</evidence>
<dbReference type="Gene3D" id="3.40.109.10">
    <property type="entry name" value="NADH Oxidase"/>
    <property type="match status" value="1"/>
</dbReference>
<dbReference type="Pfam" id="PF00881">
    <property type="entry name" value="Nitroreductase"/>
    <property type="match status" value="1"/>
</dbReference>
<dbReference type="SUPFAM" id="SSF55469">
    <property type="entry name" value="FMN-dependent nitroreductase-like"/>
    <property type="match status" value="1"/>
</dbReference>
<evidence type="ECO:0000256" key="3">
    <source>
        <dbReference type="ARBA" id="ARBA00022630"/>
    </source>
</evidence>
<reference evidence="9" key="1">
    <citation type="submission" date="2016-10" db="EMBL/GenBank/DDBJ databases">
        <title>Sequence of Gallionella enrichment culture.</title>
        <authorList>
            <person name="Poehlein A."/>
            <person name="Muehling M."/>
            <person name="Daniel R."/>
        </authorList>
    </citation>
    <scope>NUCLEOTIDE SEQUENCE</scope>
</reference>